<dbReference type="GO" id="GO:0051301">
    <property type="term" value="P:cell division"/>
    <property type="evidence" value="ECO:0007669"/>
    <property type="project" value="UniProtKB-KW"/>
</dbReference>
<evidence type="ECO:0000313" key="2">
    <source>
        <dbReference type="Proteomes" id="UP000190162"/>
    </source>
</evidence>
<keyword evidence="2" id="KW-1185">Reference proteome</keyword>
<dbReference type="Gene3D" id="3.40.50.300">
    <property type="entry name" value="P-loop containing nucleotide triphosphate hydrolases"/>
    <property type="match status" value="1"/>
</dbReference>
<reference evidence="2" key="1">
    <citation type="submission" date="2017-02" db="EMBL/GenBank/DDBJ databases">
        <authorList>
            <person name="Varghese N."/>
            <person name="Submissions S."/>
        </authorList>
    </citation>
    <scope>NUCLEOTIDE SEQUENCE [LARGE SCALE GENOMIC DNA]</scope>
    <source>
        <strain evidence="2">DSM 22720</strain>
    </source>
</reference>
<keyword evidence="1" id="KW-0131">Cell cycle</keyword>
<dbReference type="AlphaFoldDB" id="A0A1T4UXR6"/>
<dbReference type="SUPFAM" id="SSF52540">
    <property type="entry name" value="P-loop containing nucleoside triphosphate hydrolases"/>
    <property type="match status" value="1"/>
</dbReference>
<dbReference type="OrthoDB" id="5916535at2"/>
<name>A0A1T4UXR6_9GAMM</name>
<protein>
    <submittedName>
        <fullName evidence="1">Cell division inhibitor SulA</fullName>
    </submittedName>
</protein>
<keyword evidence="1" id="KW-0132">Cell division</keyword>
<evidence type="ECO:0000313" key="1">
    <source>
        <dbReference type="EMBL" id="SKA57477.1"/>
    </source>
</evidence>
<dbReference type="RefSeq" id="WP_078753058.1">
    <property type="nucleotide sequence ID" value="NZ_FUXU01000035.1"/>
</dbReference>
<organism evidence="1 2">
    <name type="scientific">Enterovibrio nigricans DSM 22720</name>
    <dbReference type="NCBI Taxonomy" id="1121868"/>
    <lineage>
        <taxon>Bacteria</taxon>
        <taxon>Pseudomonadati</taxon>
        <taxon>Pseudomonadota</taxon>
        <taxon>Gammaproteobacteria</taxon>
        <taxon>Vibrionales</taxon>
        <taxon>Vibrionaceae</taxon>
        <taxon>Enterovibrio</taxon>
    </lineage>
</organism>
<accession>A0A1T4UXR6</accession>
<gene>
    <name evidence="1" type="ORF">SAMN02745132_02770</name>
</gene>
<dbReference type="Proteomes" id="UP000190162">
    <property type="component" value="Unassembled WGS sequence"/>
</dbReference>
<sequence>MKQTHAISHSVQNSPFTRSVVRDCYARVATGSQRIHSPMNIVSSDVTSHHLVPVKIYRDNMSELAYLLRLLKNLSESNKWITLIAPPAGFSASLLTQAGIDAKQIRVARPTYQHNALSLLEKALTSNTSAVVLAFGQTDDFRTVEQLAAISDTPAFVIDGFAAQFH</sequence>
<dbReference type="InterPro" id="IPR027417">
    <property type="entry name" value="P-loop_NTPase"/>
</dbReference>
<proteinExistence type="predicted"/>
<dbReference type="EMBL" id="FUXU01000035">
    <property type="protein sequence ID" value="SKA57477.1"/>
    <property type="molecule type" value="Genomic_DNA"/>
</dbReference>